<evidence type="ECO:0000256" key="1">
    <source>
        <dbReference type="SAM" id="MobiDB-lite"/>
    </source>
</evidence>
<dbReference type="Proteomes" id="UP000291483">
    <property type="component" value="Unassembled WGS sequence"/>
</dbReference>
<gene>
    <name evidence="2" type="ORF">EV379_1247</name>
</gene>
<proteinExistence type="predicted"/>
<accession>A0A4V2GAM8</accession>
<dbReference type="AlphaFoldDB" id="A0A4V2GAM8"/>
<sequence>MAQFIRVRDKATKHEYDAPLGEVNRAPDLYVVIDDEPVNAPRPPKHYVKPASTQAPKPSVGKTKKETPDGS</sequence>
<protein>
    <submittedName>
        <fullName evidence="2">Uncharacterized protein</fullName>
    </submittedName>
</protein>
<reference evidence="2 3" key="1">
    <citation type="submission" date="2019-02" db="EMBL/GenBank/DDBJ databases">
        <title>Sequencing the genomes of 1000 actinobacteria strains.</title>
        <authorList>
            <person name="Klenk H.-P."/>
        </authorList>
    </citation>
    <scope>NUCLEOTIDE SEQUENCE [LARGE SCALE GENOMIC DNA]</scope>
    <source>
        <strain evidence="2 3">DSM 18319</strain>
    </source>
</reference>
<evidence type="ECO:0000313" key="2">
    <source>
        <dbReference type="EMBL" id="RZU64936.1"/>
    </source>
</evidence>
<evidence type="ECO:0000313" key="3">
    <source>
        <dbReference type="Proteomes" id="UP000291483"/>
    </source>
</evidence>
<comment type="caution">
    <text evidence="2">The sequence shown here is derived from an EMBL/GenBank/DDBJ whole genome shotgun (WGS) entry which is preliminary data.</text>
</comment>
<dbReference type="RefSeq" id="WP_130505361.1">
    <property type="nucleotide sequence ID" value="NZ_SHLC01000001.1"/>
</dbReference>
<dbReference type="EMBL" id="SHLC01000001">
    <property type="protein sequence ID" value="RZU64936.1"/>
    <property type="molecule type" value="Genomic_DNA"/>
</dbReference>
<name>A0A4V2GAM8_9MICO</name>
<organism evidence="2 3">
    <name type="scientific">Microterricola gilva</name>
    <dbReference type="NCBI Taxonomy" id="393267"/>
    <lineage>
        <taxon>Bacteria</taxon>
        <taxon>Bacillati</taxon>
        <taxon>Actinomycetota</taxon>
        <taxon>Actinomycetes</taxon>
        <taxon>Micrococcales</taxon>
        <taxon>Microbacteriaceae</taxon>
        <taxon>Microterricola</taxon>
    </lineage>
</organism>
<feature type="region of interest" description="Disordered" evidence="1">
    <location>
        <begin position="35"/>
        <end position="71"/>
    </location>
</feature>
<keyword evidence="3" id="KW-1185">Reference proteome</keyword>